<keyword evidence="1" id="KW-0472">Membrane</keyword>
<evidence type="ECO:0008006" key="4">
    <source>
        <dbReference type="Google" id="ProtNLM"/>
    </source>
</evidence>
<dbReference type="PANTHER" id="PTHR40761:SF1">
    <property type="entry name" value="CONSERVED INTEGRAL MEMBRANE ALANINE VALINE AND LEUCINE RICH PROTEIN-RELATED"/>
    <property type="match status" value="1"/>
</dbReference>
<keyword evidence="3" id="KW-1185">Reference proteome</keyword>
<sequence>MLMALGTVLRQRASRADGRITGRWWIGALVAFGGFALQAVALGLGAVLLVQPLIVLSVLFALPIDHLLNGVAVTARQWLWGVLLAAGVGAFVVFARPVPARIGPQWWILVLVVSLLLGGLAAVLVYAERSPRAPRALIYGTVAGALFGIVAVLIHSIGQDWQHPTRVLVHPPLYMVAVAGLAAVYCQQRAFAAGRVQASFPAMTVAEPIVAMVLGMAVLGEKLNRHTWATAVSLLGLALMVTGVLRLSRLSAAKTRQSEARAAETG</sequence>
<dbReference type="Proteomes" id="UP000237752">
    <property type="component" value="Unassembled WGS sequence"/>
</dbReference>
<feature type="transmembrane region" description="Helical" evidence="1">
    <location>
        <begin position="46"/>
        <end position="65"/>
    </location>
</feature>
<feature type="transmembrane region" description="Helical" evidence="1">
    <location>
        <begin position="198"/>
        <end position="220"/>
    </location>
</feature>
<feature type="transmembrane region" description="Helical" evidence="1">
    <location>
        <begin position="169"/>
        <end position="186"/>
    </location>
</feature>
<keyword evidence="1" id="KW-1133">Transmembrane helix</keyword>
<evidence type="ECO:0000313" key="3">
    <source>
        <dbReference type="Proteomes" id="UP000237752"/>
    </source>
</evidence>
<proteinExistence type="predicted"/>
<evidence type="ECO:0000313" key="2">
    <source>
        <dbReference type="EMBL" id="PRZ41720.1"/>
    </source>
</evidence>
<dbReference type="NCBIfam" id="NF038012">
    <property type="entry name" value="DMT_1"/>
    <property type="match status" value="1"/>
</dbReference>
<feature type="transmembrane region" description="Helical" evidence="1">
    <location>
        <begin position="77"/>
        <end position="94"/>
    </location>
</feature>
<feature type="transmembrane region" description="Helical" evidence="1">
    <location>
        <begin position="226"/>
        <end position="247"/>
    </location>
</feature>
<reference evidence="2 3" key="1">
    <citation type="submission" date="2018-03" db="EMBL/GenBank/DDBJ databases">
        <title>Genomic Encyclopedia of Archaeal and Bacterial Type Strains, Phase II (KMG-II): from individual species to whole genera.</title>
        <authorList>
            <person name="Goeker M."/>
        </authorList>
    </citation>
    <scope>NUCLEOTIDE SEQUENCE [LARGE SCALE GENOMIC DNA]</scope>
    <source>
        <strain evidence="2 3">DSM 100065</strain>
    </source>
</reference>
<dbReference type="PANTHER" id="PTHR40761">
    <property type="entry name" value="CONSERVED INTEGRAL MEMBRANE ALANINE VALINE AND LEUCINE RICH PROTEIN-RELATED"/>
    <property type="match status" value="1"/>
</dbReference>
<dbReference type="AlphaFoldDB" id="A0A2T0ZZF9"/>
<keyword evidence="1" id="KW-0812">Transmembrane</keyword>
<comment type="caution">
    <text evidence="2">The sequence shown here is derived from an EMBL/GenBank/DDBJ whole genome shotgun (WGS) entry which is preliminary data.</text>
</comment>
<feature type="transmembrane region" description="Helical" evidence="1">
    <location>
        <begin position="106"/>
        <end position="127"/>
    </location>
</feature>
<organism evidence="2 3">
    <name type="scientific">Antricoccus suffuscus</name>
    <dbReference type="NCBI Taxonomy" id="1629062"/>
    <lineage>
        <taxon>Bacteria</taxon>
        <taxon>Bacillati</taxon>
        <taxon>Actinomycetota</taxon>
        <taxon>Actinomycetes</taxon>
        <taxon>Geodermatophilales</taxon>
        <taxon>Antricoccaceae</taxon>
        <taxon>Antricoccus</taxon>
    </lineage>
</organism>
<gene>
    <name evidence="2" type="ORF">CLV47_10879</name>
</gene>
<feature type="transmembrane region" description="Helical" evidence="1">
    <location>
        <begin position="136"/>
        <end position="157"/>
    </location>
</feature>
<name>A0A2T0ZZF9_9ACTN</name>
<feature type="transmembrane region" description="Helical" evidence="1">
    <location>
        <begin position="21"/>
        <end position="40"/>
    </location>
</feature>
<accession>A0A2T0ZZF9</accession>
<dbReference type="EMBL" id="PVUE01000008">
    <property type="protein sequence ID" value="PRZ41720.1"/>
    <property type="molecule type" value="Genomic_DNA"/>
</dbReference>
<protein>
    <recommendedName>
        <fullName evidence="4">EamA-like transporter family protein</fullName>
    </recommendedName>
</protein>
<evidence type="ECO:0000256" key="1">
    <source>
        <dbReference type="SAM" id="Phobius"/>
    </source>
</evidence>
<dbReference type="InterPro" id="IPR037185">
    <property type="entry name" value="EmrE-like"/>
</dbReference>
<dbReference type="SUPFAM" id="SSF103481">
    <property type="entry name" value="Multidrug resistance efflux transporter EmrE"/>
    <property type="match status" value="1"/>
</dbReference>